<dbReference type="EMBL" id="CP039923">
    <property type="protein sequence ID" value="QCL96737.1"/>
    <property type="molecule type" value="Genomic_DNA"/>
</dbReference>
<dbReference type="Gene3D" id="3.10.129.10">
    <property type="entry name" value="Hotdog Thioesterase"/>
    <property type="match status" value="1"/>
</dbReference>
<dbReference type="NCBIfam" id="TIGR04099">
    <property type="entry name" value="biosn_Pnap_2097"/>
    <property type="match status" value="1"/>
</dbReference>
<name>A0A4D7YM67_AGRTU</name>
<protein>
    <submittedName>
        <fullName evidence="1">DNA gyrase</fullName>
    </submittedName>
</protein>
<organism evidence="1 2">
    <name type="scientific">Agrobacterium tumefaciens</name>
    <dbReference type="NCBI Taxonomy" id="358"/>
    <lineage>
        <taxon>Bacteria</taxon>
        <taxon>Pseudomonadati</taxon>
        <taxon>Pseudomonadota</taxon>
        <taxon>Alphaproteobacteria</taxon>
        <taxon>Hyphomicrobiales</taxon>
        <taxon>Rhizobiaceae</taxon>
        <taxon>Rhizobium/Agrobacterium group</taxon>
        <taxon>Agrobacterium</taxon>
        <taxon>Agrobacterium tumefaciens complex</taxon>
    </lineage>
</organism>
<dbReference type="Proteomes" id="UP000298649">
    <property type="component" value="Chromosome linear"/>
</dbReference>
<dbReference type="InterPro" id="IPR024091">
    <property type="entry name" value="LnmK-like_bifun_acyl/decarbox"/>
</dbReference>
<evidence type="ECO:0000313" key="1">
    <source>
        <dbReference type="EMBL" id="QCL96737.1"/>
    </source>
</evidence>
<accession>A0A4D7YM67</accession>
<reference evidence="1 2" key="1">
    <citation type="submission" date="2019-04" db="EMBL/GenBank/DDBJ databases">
        <title>Complete genome sequence of Agrobacterium tumefaciens CFBP7129.</title>
        <authorList>
            <person name="Haryono M."/>
            <person name="Lin Y.-C."/>
            <person name="Lai E.-M."/>
            <person name="Kuo C.-H."/>
        </authorList>
    </citation>
    <scope>NUCLEOTIDE SEQUENCE [LARGE SCALE GENOMIC DNA]</scope>
    <source>
        <strain evidence="1 2">CFBP7129</strain>
    </source>
</reference>
<dbReference type="NCBIfam" id="TIGR04098">
    <property type="entry name" value="LnmK_bifunc"/>
    <property type="match status" value="1"/>
</dbReference>
<proteinExistence type="predicted"/>
<gene>
    <name evidence="1" type="ORF">CFBP7129_21430</name>
</gene>
<evidence type="ECO:0000313" key="2">
    <source>
        <dbReference type="Proteomes" id="UP000298649"/>
    </source>
</evidence>
<sequence length="288" mass="32137">MNATVLDFHPAEPSTHDLMERALEPHILLGMPHLTPFGLSETWLMKELGHRHWLMLARQLGMDNADFRTPDGEEAYAAICATSLSGARFETVRANDILTIHSALSPVSRTQISTRHRLSVRGMTIGDVELISTFVHREREGDNHSIARVAISHLKAATPCEVNALAALASAVRSGKSAVYLGLPANGLARRRSYRFEPHQTQEFNGAGLFYFAQFQAVVDRAREKWFSSPQKLVTTRERCVFFRGNVRAGETLFIDLVGISDDHLRLHCVIRRSDANVIGTIFTQYGS</sequence>
<dbReference type="AlphaFoldDB" id="A0A4D7YM67"/>
<dbReference type="RefSeq" id="WP_045021486.1">
    <property type="nucleotide sequence ID" value="NZ_CP039923.1"/>
</dbReference>